<dbReference type="RefSeq" id="WP_087463372.1">
    <property type="nucleotide sequence ID" value="NZ_CP021425.1"/>
</dbReference>
<evidence type="ECO:0000259" key="4">
    <source>
        <dbReference type="Pfam" id="PF01420"/>
    </source>
</evidence>
<dbReference type="KEGG" id="ome:OLMES_4618"/>
<dbReference type="Gene3D" id="1.10.287.1120">
    <property type="entry name" value="Bipartite methylase S protein"/>
    <property type="match status" value="1"/>
</dbReference>
<evidence type="ECO:0000256" key="1">
    <source>
        <dbReference type="ARBA" id="ARBA00010923"/>
    </source>
</evidence>
<feature type="domain" description="Type I restriction modification DNA specificity" evidence="4">
    <location>
        <begin position="22"/>
        <end position="183"/>
    </location>
</feature>
<dbReference type="PANTHER" id="PTHR30408">
    <property type="entry name" value="TYPE-1 RESTRICTION ENZYME ECOKI SPECIFICITY PROTEIN"/>
    <property type="match status" value="1"/>
</dbReference>
<sequence length="445" mass="49838">MSRYQAYPEYKTVEIDYIDQIPSDWEEASISKLFEIKAGGDLKAEYFSEVQSESHPYPIYTNANDDKSIYGYTSKYFFNAHSITVSGRGEVGFAAFRDHPFDAIIRLLVLSPLNDCSCKFFAYFINAVIDFKVQSSAIGQLSTQQIAPYKVVFPQASIQKKIANFLDHETTKIDTLIEKQQQLIKLLKEKRQAVISHAVTKGLNPNAPMRDSGVEWLGEVPEGWEVTRVGWMCEFISYGFTNPMPSTSEGPYMLTATDIEFGRIKYEEARCTSQEAFNTLLSPKSKPEKGDVLLTKDGTLGRVVVFHGEYEACISQSVALLRLDKMKVLPEFLSIAFMGADYQSKMIFDAGGTTIKHIYISILAKMNFILPSLEEQKKILEVLSIKLGKMDALIEQADKVSSLLTERRSALISAAVTGKIDVRDWQPPEGAATNYSSDSLQEATS</sequence>
<proteinExistence type="inferred from homology"/>
<evidence type="ECO:0000256" key="2">
    <source>
        <dbReference type="ARBA" id="ARBA00022747"/>
    </source>
</evidence>
<keyword evidence="2" id="KW-0680">Restriction system</keyword>
<evidence type="ECO:0000256" key="3">
    <source>
        <dbReference type="ARBA" id="ARBA00023125"/>
    </source>
</evidence>
<dbReference type="AlphaFoldDB" id="A0A1Y0IGU7"/>
<reference evidence="5 6" key="1">
    <citation type="submission" date="2017-05" db="EMBL/GenBank/DDBJ databases">
        <title>Genomic insights into alkan degradation activity of Oleiphilus messinensis.</title>
        <authorList>
            <person name="Kozyavkin S.A."/>
            <person name="Slesarev A.I."/>
            <person name="Golyshin P.N."/>
            <person name="Korzhenkov A."/>
            <person name="Golyshina O.N."/>
            <person name="Toshchakov S.V."/>
        </authorList>
    </citation>
    <scope>NUCLEOTIDE SEQUENCE [LARGE SCALE GENOMIC DNA]</scope>
    <source>
        <strain evidence="5 6">ME102</strain>
    </source>
</reference>
<dbReference type="SUPFAM" id="SSF116734">
    <property type="entry name" value="DNA methylase specificity domain"/>
    <property type="match status" value="2"/>
</dbReference>
<keyword evidence="6" id="KW-1185">Reference proteome</keyword>
<evidence type="ECO:0000313" key="6">
    <source>
        <dbReference type="Proteomes" id="UP000196027"/>
    </source>
</evidence>
<dbReference type="PANTHER" id="PTHR30408:SF12">
    <property type="entry name" value="TYPE I RESTRICTION ENZYME MJAVIII SPECIFICITY SUBUNIT"/>
    <property type="match status" value="1"/>
</dbReference>
<dbReference type="Gene3D" id="3.90.220.20">
    <property type="entry name" value="DNA methylase specificity domains"/>
    <property type="match status" value="2"/>
</dbReference>
<dbReference type="InterPro" id="IPR052021">
    <property type="entry name" value="Type-I_RS_S_subunit"/>
</dbReference>
<dbReference type="REBASE" id="203405">
    <property type="entry name" value="S.OmeME102ORF4619P"/>
</dbReference>
<dbReference type="GO" id="GO:0009307">
    <property type="term" value="P:DNA restriction-modification system"/>
    <property type="evidence" value="ECO:0007669"/>
    <property type="project" value="UniProtKB-KW"/>
</dbReference>
<dbReference type="InterPro" id="IPR000055">
    <property type="entry name" value="Restrct_endonuc_typeI_TRD"/>
</dbReference>
<protein>
    <submittedName>
        <fullName evidence="5">Type I restriction-modification</fullName>
    </submittedName>
</protein>
<organism evidence="5 6">
    <name type="scientific">Oleiphilus messinensis</name>
    <dbReference type="NCBI Taxonomy" id="141451"/>
    <lineage>
        <taxon>Bacteria</taxon>
        <taxon>Pseudomonadati</taxon>
        <taxon>Pseudomonadota</taxon>
        <taxon>Gammaproteobacteria</taxon>
        <taxon>Oceanospirillales</taxon>
        <taxon>Oleiphilaceae</taxon>
        <taxon>Oleiphilus</taxon>
    </lineage>
</organism>
<dbReference type="GO" id="GO:0003677">
    <property type="term" value="F:DNA binding"/>
    <property type="evidence" value="ECO:0007669"/>
    <property type="project" value="UniProtKB-KW"/>
</dbReference>
<comment type="similarity">
    <text evidence="1">Belongs to the type-I restriction system S methylase family.</text>
</comment>
<feature type="domain" description="Type I restriction modification DNA specificity" evidence="4">
    <location>
        <begin position="221"/>
        <end position="384"/>
    </location>
</feature>
<evidence type="ECO:0000313" key="5">
    <source>
        <dbReference type="EMBL" id="ARU58613.1"/>
    </source>
</evidence>
<gene>
    <name evidence="5" type="ORF">OLMES_4618</name>
</gene>
<accession>A0A1Y0IGU7</accession>
<dbReference type="Proteomes" id="UP000196027">
    <property type="component" value="Chromosome"/>
</dbReference>
<dbReference type="OrthoDB" id="9798929at2"/>
<keyword evidence="3" id="KW-0238">DNA-binding</keyword>
<dbReference type="EMBL" id="CP021425">
    <property type="protein sequence ID" value="ARU58613.1"/>
    <property type="molecule type" value="Genomic_DNA"/>
</dbReference>
<name>A0A1Y0IGU7_9GAMM</name>
<dbReference type="Pfam" id="PF01420">
    <property type="entry name" value="Methylase_S"/>
    <property type="match status" value="2"/>
</dbReference>
<dbReference type="InterPro" id="IPR044946">
    <property type="entry name" value="Restrct_endonuc_typeI_TRD_sf"/>
</dbReference>